<protein>
    <submittedName>
        <fullName evidence="2">Uncharacterized protein</fullName>
    </submittedName>
</protein>
<evidence type="ECO:0000256" key="1">
    <source>
        <dbReference type="SAM" id="Phobius"/>
    </source>
</evidence>
<feature type="transmembrane region" description="Helical" evidence="1">
    <location>
        <begin position="20"/>
        <end position="39"/>
    </location>
</feature>
<feature type="transmembrane region" description="Helical" evidence="1">
    <location>
        <begin position="259"/>
        <end position="277"/>
    </location>
</feature>
<evidence type="ECO:0000313" key="2">
    <source>
        <dbReference type="EMBL" id="AMO69526.1"/>
    </source>
</evidence>
<dbReference type="Proteomes" id="UP000074119">
    <property type="component" value="Chromosome"/>
</dbReference>
<dbReference type="AlphaFoldDB" id="A0A127M8I9"/>
<dbReference type="KEGG" id="zal:AZF00_15010"/>
<dbReference type="EMBL" id="CP014544">
    <property type="protein sequence ID" value="AMO69526.1"/>
    <property type="molecule type" value="Genomic_DNA"/>
</dbReference>
<dbReference type="STRING" id="1470434.AZF00_15010"/>
<reference evidence="2 3" key="1">
    <citation type="submission" date="2015-12" db="EMBL/GenBank/DDBJ databases">
        <authorList>
            <person name="Shamseldin A."/>
            <person name="Moawad H."/>
            <person name="Abd El-Rahim W.M."/>
            <person name="Sadowsky M.J."/>
        </authorList>
    </citation>
    <scope>NUCLEOTIDE SEQUENCE [LARGE SCALE GENOMIC DNA]</scope>
    <source>
        <strain evidence="2 3">SM2</strain>
    </source>
</reference>
<keyword evidence="1" id="KW-0472">Membrane</keyword>
<keyword evidence="1" id="KW-0812">Transmembrane</keyword>
<accession>A0A127M8I9</accession>
<sequence>MLVLALGVNKDISLMKSKTISIVLLLIIVLIVVFAIPSLQEVRPSSRGDGHIDQAASPEGLAAADTPKLAPWPVNEASDIEEPRTMLGSPIYADEATTEELTAAPLLLAPTFEMYKVVLGVDEQLALPGEPANLRIWIGDDGFAPDFSSGMSSAEGSIAALGDSAQIEAYAPAFRIEPDASKCIRIHPSGSEVRFKLYPQHAGEFAVGAIINLFDSPDCSGPPVPKTTTELKVQVKVNVVGWFQGRLTELWAIFWENALEFWASLLALIFATALFLVRGKLKKWFGFKAE</sequence>
<gene>
    <name evidence="2" type="ORF">AZF00_15010</name>
</gene>
<proteinExistence type="predicted"/>
<evidence type="ECO:0000313" key="3">
    <source>
        <dbReference type="Proteomes" id="UP000074119"/>
    </source>
</evidence>
<organism evidence="2 3">
    <name type="scientific">Zhongshania aliphaticivorans</name>
    <dbReference type="NCBI Taxonomy" id="1470434"/>
    <lineage>
        <taxon>Bacteria</taxon>
        <taxon>Pseudomonadati</taxon>
        <taxon>Pseudomonadota</taxon>
        <taxon>Gammaproteobacteria</taxon>
        <taxon>Cellvibrionales</taxon>
        <taxon>Spongiibacteraceae</taxon>
        <taxon>Zhongshania</taxon>
    </lineage>
</organism>
<keyword evidence="1" id="KW-1133">Transmembrane helix</keyword>
<name>A0A127M8I9_9GAMM</name>